<gene>
    <name evidence="3" type="ORF">EOD42_22645</name>
</gene>
<feature type="domain" description="N-acetylmuramidase" evidence="2">
    <location>
        <begin position="32"/>
        <end position="200"/>
    </location>
</feature>
<feature type="domain" description="Peptidoglycan binding-like" evidence="1">
    <location>
        <begin position="229"/>
        <end position="281"/>
    </location>
</feature>
<keyword evidence="4" id="KW-1185">Reference proteome</keyword>
<dbReference type="InterPro" id="IPR024408">
    <property type="entry name" value="Muramidase"/>
</dbReference>
<proteinExistence type="predicted"/>
<name>A0A437M1A8_9PROT</name>
<dbReference type="InterPro" id="IPR002477">
    <property type="entry name" value="Peptidoglycan-bd-like"/>
</dbReference>
<dbReference type="EMBL" id="SACL01000011">
    <property type="protein sequence ID" value="RVT91458.1"/>
    <property type="molecule type" value="Genomic_DNA"/>
</dbReference>
<evidence type="ECO:0000259" key="1">
    <source>
        <dbReference type="Pfam" id="PF01471"/>
    </source>
</evidence>
<dbReference type="Proteomes" id="UP000282957">
    <property type="component" value="Unassembled WGS sequence"/>
</dbReference>
<sequence length="286" mass="30661">MSDSTLLTLSGAAAPMARADIEAAAATLGTDLATIRAVLTVETGGAGGFLTDGSKRPRILFEAHIFGRLTGGRFNVSHPDISRASWTTGLYLGGAAEYTRLLRAVELDRRAALSAASWGLFQILGSNFQAAGFTSVEVFVASMLKGEREHLLAFCSFVKANRLTTALRDKDWAAFARAYNGPSYAVNRYDEKLESAYERFVISEAAEHTVPSVQAATTVFDMLKVGDRGELVRLVQTKLGVSHLQIDGIFGRATEAAVVRFQQSKGLRPDGVVGPATWRALNGEAS</sequence>
<comment type="caution">
    <text evidence="3">The sequence shown here is derived from an EMBL/GenBank/DDBJ whole genome shotgun (WGS) entry which is preliminary data.</text>
</comment>
<dbReference type="Pfam" id="PF11860">
    <property type="entry name" value="Muramidase"/>
    <property type="match status" value="1"/>
</dbReference>
<dbReference type="RefSeq" id="WP_127789876.1">
    <property type="nucleotide sequence ID" value="NZ_SACL01000011.1"/>
</dbReference>
<evidence type="ECO:0000259" key="2">
    <source>
        <dbReference type="Pfam" id="PF11860"/>
    </source>
</evidence>
<evidence type="ECO:0000313" key="3">
    <source>
        <dbReference type="EMBL" id="RVT91458.1"/>
    </source>
</evidence>
<protein>
    <submittedName>
        <fullName evidence="3">DUF3380 domain-containing protein</fullName>
    </submittedName>
</protein>
<reference evidence="3 4" key="1">
    <citation type="submission" date="2019-01" db="EMBL/GenBank/DDBJ databases">
        <authorList>
            <person name="Chen W.-M."/>
        </authorList>
    </citation>
    <scope>NUCLEOTIDE SEQUENCE [LARGE SCALE GENOMIC DNA]</scope>
    <source>
        <strain evidence="3 4">CCP-6</strain>
    </source>
</reference>
<accession>A0A437M1A8</accession>
<dbReference type="OrthoDB" id="3809801at2"/>
<organism evidence="3 4">
    <name type="scientific">Rhodovarius crocodyli</name>
    <dbReference type="NCBI Taxonomy" id="1979269"/>
    <lineage>
        <taxon>Bacteria</taxon>
        <taxon>Pseudomonadati</taxon>
        <taxon>Pseudomonadota</taxon>
        <taxon>Alphaproteobacteria</taxon>
        <taxon>Acetobacterales</taxon>
        <taxon>Roseomonadaceae</taxon>
        <taxon>Rhodovarius</taxon>
    </lineage>
</organism>
<dbReference type="InterPro" id="IPR036366">
    <property type="entry name" value="PGBDSf"/>
</dbReference>
<dbReference type="Gene3D" id="1.10.101.10">
    <property type="entry name" value="PGBD-like superfamily/PGBD"/>
    <property type="match status" value="1"/>
</dbReference>
<dbReference type="AlphaFoldDB" id="A0A437M1A8"/>
<dbReference type="InterPro" id="IPR036365">
    <property type="entry name" value="PGBD-like_sf"/>
</dbReference>
<evidence type="ECO:0000313" key="4">
    <source>
        <dbReference type="Proteomes" id="UP000282957"/>
    </source>
</evidence>
<dbReference type="SUPFAM" id="SSF47090">
    <property type="entry name" value="PGBD-like"/>
    <property type="match status" value="1"/>
</dbReference>
<dbReference type="Pfam" id="PF01471">
    <property type="entry name" value="PG_binding_1"/>
    <property type="match status" value="1"/>
</dbReference>